<keyword evidence="2" id="KW-1185">Reference proteome</keyword>
<evidence type="ECO:0000313" key="2">
    <source>
        <dbReference type="Proteomes" id="UP001056336"/>
    </source>
</evidence>
<organism evidence="1 2">
    <name type="scientific">Jatrophihabitans telluris</name>
    <dbReference type="NCBI Taxonomy" id="2038343"/>
    <lineage>
        <taxon>Bacteria</taxon>
        <taxon>Bacillati</taxon>
        <taxon>Actinomycetota</taxon>
        <taxon>Actinomycetes</taxon>
        <taxon>Jatrophihabitantales</taxon>
        <taxon>Jatrophihabitantaceae</taxon>
        <taxon>Jatrophihabitans</taxon>
    </lineage>
</organism>
<dbReference type="RefSeq" id="WP_249770367.1">
    <property type="nucleotide sequence ID" value="NZ_CP097332.1"/>
</dbReference>
<dbReference type="Proteomes" id="UP001056336">
    <property type="component" value="Chromosome"/>
</dbReference>
<proteinExistence type="predicted"/>
<protein>
    <submittedName>
        <fullName evidence="1">Uncharacterized protein</fullName>
    </submittedName>
</protein>
<name>A0ABY4QWF2_9ACTN</name>
<gene>
    <name evidence="1" type="ORF">M6D93_15235</name>
</gene>
<reference evidence="1" key="1">
    <citation type="journal article" date="2018" name="Int. J. Syst. Evol. Microbiol.">
        <title>Jatrophihabitans telluris sp. nov., isolated from sediment soil of lava forest wetlands and the emended description of the genus Jatrophihabitans.</title>
        <authorList>
            <person name="Lee K.C."/>
            <person name="Suh M.K."/>
            <person name="Eom M.K."/>
            <person name="Kim K.K."/>
            <person name="Kim J.S."/>
            <person name="Kim D.S."/>
            <person name="Ko S.H."/>
            <person name="Shin Y.K."/>
            <person name="Lee J.S."/>
        </authorList>
    </citation>
    <scope>NUCLEOTIDE SEQUENCE</scope>
    <source>
        <strain evidence="1">N237</strain>
    </source>
</reference>
<reference evidence="1" key="2">
    <citation type="submission" date="2022-05" db="EMBL/GenBank/DDBJ databases">
        <authorList>
            <person name="Kim J.-S."/>
            <person name="Lee K."/>
            <person name="Suh M."/>
            <person name="Eom M."/>
            <person name="Kim J.-S."/>
            <person name="Kim D.-S."/>
            <person name="Ko S.-H."/>
            <person name="Shin Y."/>
            <person name="Lee J.-S."/>
        </authorList>
    </citation>
    <scope>NUCLEOTIDE SEQUENCE</scope>
    <source>
        <strain evidence="1">N237</strain>
    </source>
</reference>
<evidence type="ECO:0000313" key="1">
    <source>
        <dbReference type="EMBL" id="UQX87644.1"/>
    </source>
</evidence>
<accession>A0ABY4QWF2</accession>
<dbReference type="EMBL" id="CP097332">
    <property type="protein sequence ID" value="UQX87644.1"/>
    <property type="molecule type" value="Genomic_DNA"/>
</dbReference>
<sequence length="166" mass="17730">MVAEHPRDRILFVLSQPYFSACTDDLERALATARDAQVSIVAAGVAANPRLAGWQLPANARLQDRLGGTRGALNVRIASALLNAGLTDHAAMHRYLTRSLAKAPSLTVYARSRLSDAAVSAFIRTHHAQDSTVSRTGLLRQLRDAGMACEQNRFAAIHAATVGGTS</sequence>